<comment type="caution">
    <text evidence="1">The sequence shown here is derived from an EMBL/GenBank/DDBJ whole genome shotgun (WGS) entry which is preliminary data.</text>
</comment>
<gene>
    <name evidence="1" type="ORF">HU200_002305</name>
</gene>
<proteinExistence type="predicted"/>
<dbReference type="PANTHER" id="PTHR34223">
    <property type="entry name" value="OS11G0201299 PROTEIN"/>
    <property type="match status" value="1"/>
</dbReference>
<reference evidence="1" key="1">
    <citation type="submission" date="2020-07" db="EMBL/GenBank/DDBJ databases">
        <title>Genome sequence and genetic diversity analysis of an under-domesticated orphan crop, white fonio (Digitaria exilis).</title>
        <authorList>
            <person name="Bennetzen J.L."/>
            <person name="Chen S."/>
            <person name="Ma X."/>
            <person name="Wang X."/>
            <person name="Yssel A.E.J."/>
            <person name="Chaluvadi S.R."/>
            <person name="Johnson M."/>
            <person name="Gangashetty P."/>
            <person name="Hamidou F."/>
            <person name="Sanogo M.D."/>
            <person name="Zwaenepoel A."/>
            <person name="Wallace J."/>
            <person name="Van De Peer Y."/>
            <person name="Van Deynze A."/>
        </authorList>
    </citation>
    <scope>NUCLEOTIDE SEQUENCE</scope>
    <source>
        <tissue evidence="1">Leaves</tissue>
    </source>
</reference>
<dbReference type="EMBL" id="JACEFO010000157">
    <property type="protein sequence ID" value="KAF8779722.1"/>
    <property type="molecule type" value="Genomic_DNA"/>
</dbReference>
<dbReference type="InterPro" id="IPR053197">
    <property type="entry name" value="F-box_SCFL_complex_component"/>
</dbReference>
<protein>
    <submittedName>
        <fullName evidence="1">Uncharacterized protein</fullName>
    </submittedName>
</protein>
<name>A0A835FYU1_9POAL</name>
<sequence>MWIRHAVSFYKARVLKVSVRHIGNRLRIPDVPFASENLTKVEIAEARLTFDTLDFSRCPALEVLEFSMSRIDVGRILSPSVRRLRLDGCNFTGETRTRISTPRLVSLRVTVSSGCAPSLDDMPMLVVAHVRTEDDFSSDICKRRNNPPWDCDLKGCYECKGVGDGGSILFHGLSGATDLELTSDPHVVYICLLSPLLHILSYTATVIYHSSFAIIFRFVMLADMIESLQFYYEMPSTKLSIYSLI</sequence>
<dbReference type="OrthoDB" id="689438at2759"/>
<keyword evidence="2" id="KW-1185">Reference proteome</keyword>
<dbReference type="Proteomes" id="UP000636709">
    <property type="component" value="Unassembled WGS sequence"/>
</dbReference>
<evidence type="ECO:0000313" key="1">
    <source>
        <dbReference type="EMBL" id="KAF8779722.1"/>
    </source>
</evidence>
<dbReference type="AlphaFoldDB" id="A0A835FYU1"/>
<evidence type="ECO:0000313" key="2">
    <source>
        <dbReference type="Proteomes" id="UP000636709"/>
    </source>
</evidence>
<dbReference type="PANTHER" id="PTHR34223:SF51">
    <property type="entry name" value="OS06G0556300 PROTEIN"/>
    <property type="match status" value="1"/>
</dbReference>
<accession>A0A835FYU1</accession>
<organism evidence="1 2">
    <name type="scientific">Digitaria exilis</name>
    <dbReference type="NCBI Taxonomy" id="1010633"/>
    <lineage>
        <taxon>Eukaryota</taxon>
        <taxon>Viridiplantae</taxon>
        <taxon>Streptophyta</taxon>
        <taxon>Embryophyta</taxon>
        <taxon>Tracheophyta</taxon>
        <taxon>Spermatophyta</taxon>
        <taxon>Magnoliopsida</taxon>
        <taxon>Liliopsida</taxon>
        <taxon>Poales</taxon>
        <taxon>Poaceae</taxon>
        <taxon>PACMAD clade</taxon>
        <taxon>Panicoideae</taxon>
        <taxon>Panicodae</taxon>
        <taxon>Paniceae</taxon>
        <taxon>Anthephorinae</taxon>
        <taxon>Digitaria</taxon>
    </lineage>
</organism>